<keyword evidence="4" id="KW-1185">Reference proteome</keyword>
<organism evidence="3 4">
    <name type="scientific">Streptomyces fragilis</name>
    <dbReference type="NCBI Taxonomy" id="67301"/>
    <lineage>
        <taxon>Bacteria</taxon>
        <taxon>Bacillati</taxon>
        <taxon>Actinomycetota</taxon>
        <taxon>Actinomycetes</taxon>
        <taxon>Kitasatosporales</taxon>
        <taxon>Streptomycetaceae</taxon>
        <taxon>Streptomyces</taxon>
    </lineage>
</organism>
<dbReference type="GO" id="GO:0005524">
    <property type="term" value="F:ATP binding"/>
    <property type="evidence" value="ECO:0007669"/>
    <property type="project" value="UniProtKB-KW"/>
</dbReference>
<evidence type="ECO:0000256" key="1">
    <source>
        <dbReference type="ARBA" id="ARBA00022527"/>
    </source>
</evidence>
<dbReference type="SUPFAM" id="SSF55874">
    <property type="entry name" value="ATPase domain of HSP90 chaperone/DNA topoisomerase II/histidine kinase"/>
    <property type="match status" value="1"/>
</dbReference>
<reference evidence="3 4" key="1">
    <citation type="submission" date="2024-06" db="EMBL/GenBank/DDBJ databases">
        <title>The Natural Products Discovery Center: Release of the First 8490 Sequenced Strains for Exploring Actinobacteria Biosynthetic Diversity.</title>
        <authorList>
            <person name="Kalkreuter E."/>
            <person name="Kautsar S.A."/>
            <person name="Yang D."/>
            <person name="Bader C.D."/>
            <person name="Teijaro C.N."/>
            <person name="Fluegel L."/>
            <person name="Davis C.M."/>
            <person name="Simpson J.R."/>
            <person name="Lauterbach L."/>
            <person name="Steele A.D."/>
            <person name="Gui C."/>
            <person name="Meng S."/>
            <person name="Li G."/>
            <person name="Viehrig K."/>
            <person name="Ye F."/>
            <person name="Su P."/>
            <person name="Kiefer A.F."/>
            <person name="Nichols A."/>
            <person name="Cepeda A.J."/>
            <person name="Yan W."/>
            <person name="Fan B."/>
            <person name="Jiang Y."/>
            <person name="Adhikari A."/>
            <person name="Zheng C.-J."/>
            <person name="Schuster L."/>
            <person name="Cowan T.M."/>
            <person name="Smanski M.J."/>
            <person name="Chevrette M.G."/>
            <person name="De Carvalho L.P.S."/>
            <person name="Shen B."/>
        </authorList>
    </citation>
    <scope>NUCLEOTIDE SEQUENCE [LARGE SCALE GENOMIC DNA]</scope>
    <source>
        <strain evidence="3 4">NPDC038104</strain>
    </source>
</reference>
<comment type="caution">
    <text evidence="3">The sequence shown here is derived from an EMBL/GenBank/DDBJ whole genome shotgun (WGS) entry which is preliminary data.</text>
</comment>
<dbReference type="RefSeq" id="WP_108955715.1">
    <property type="nucleotide sequence ID" value="NZ_BEVZ01000006.1"/>
</dbReference>
<dbReference type="InterPro" id="IPR036890">
    <property type="entry name" value="HATPase_C_sf"/>
</dbReference>
<dbReference type="InterPro" id="IPR050267">
    <property type="entry name" value="Anti-sigma-factor_SerPK"/>
</dbReference>
<dbReference type="Pfam" id="PF13581">
    <property type="entry name" value="HATPase_c_2"/>
    <property type="match status" value="1"/>
</dbReference>
<accession>A0ABV2YP51</accession>
<dbReference type="PANTHER" id="PTHR35526:SF3">
    <property type="entry name" value="ANTI-SIGMA-F FACTOR RSBW"/>
    <property type="match status" value="1"/>
</dbReference>
<evidence type="ECO:0000313" key="3">
    <source>
        <dbReference type="EMBL" id="MEU3557530.1"/>
    </source>
</evidence>
<evidence type="ECO:0000313" key="4">
    <source>
        <dbReference type="Proteomes" id="UP001550850"/>
    </source>
</evidence>
<gene>
    <name evidence="3" type="ORF">AB0E65_25455</name>
</gene>
<keyword evidence="3" id="KW-0547">Nucleotide-binding</keyword>
<dbReference type="Gene3D" id="3.30.565.10">
    <property type="entry name" value="Histidine kinase-like ATPase, C-terminal domain"/>
    <property type="match status" value="1"/>
</dbReference>
<keyword evidence="1" id="KW-0723">Serine/threonine-protein kinase</keyword>
<name>A0ABV2YP51_9ACTN</name>
<proteinExistence type="predicted"/>
<dbReference type="Proteomes" id="UP001550850">
    <property type="component" value="Unassembled WGS sequence"/>
</dbReference>
<dbReference type="PANTHER" id="PTHR35526">
    <property type="entry name" value="ANTI-SIGMA-F FACTOR RSBW-RELATED"/>
    <property type="match status" value="1"/>
</dbReference>
<feature type="domain" description="Histidine kinase/HSP90-like ATPase" evidence="2">
    <location>
        <begin position="23"/>
        <end position="142"/>
    </location>
</feature>
<keyword evidence="1" id="KW-0418">Kinase</keyword>
<dbReference type="EMBL" id="JBEZUR010000060">
    <property type="protein sequence ID" value="MEU3557530.1"/>
    <property type="molecule type" value="Genomic_DNA"/>
</dbReference>
<dbReference type="CDD" id="cd16936">
    <property type="entry name" value="HATPase_RsbW-like"/>
    <property type="match status" value="1"/>
</dbReference>
<keyword evidence="1" id="KW-0808">Transferase</keyword>
<sequence>MNCARSGSHPVRERPRAAVASASAARAYAVAVVRDQWETPYRRAPEGALVDLRLVVSELVSNALRHGGGLTGFDARPEAVGVRVVVRDASDRVPEAVAEPGTFPEGEEHLERNAPGGYGWPLIHRLARDIRVERLPGGGKAVSALIPLTVPRED</sequence>
<evidence type="ECO:0000259" key="2">
    <source>
        <dbReference type="Pfam" id="PF13581"/>
    </source>
</evidence>
<dbReference type="InterPro" id="IPR003594">
    <property type="entry name" value="HATPase_dom"/>
</dbReference>
<keyword evidence="3" id="KW-0067">ATP-binding</keyword>
<protein>
    <submittedName>
        <fullName evidence="3">ATP-binding protein</fullName>
    </submittedName>
</protein>